<dbReference type="GO" id="GO:0070525">
    <property type="term" value="P:tRNA threonylcarbamoyladenosine metabolic process"/>
    <property type="evidence" value="ECO:0007669"/>
    <property type="project" value="TreeGrafter"/>
</dbReference>
<evidence type="ECO:0000256" key="8">
    <source>
        <dbReference type="ARBA" id="ARBA00062157"/>
    </source>
</evidence>
<comment type="function">
    <text evidence="7">Component of the EKC/KEOPS complex that is required for the formation of a threonylcarbamoyl group on adenosine at position 37 (t(6)A37) in tRNAs that read codons beginning with adenine. The complex is probably involved in the transfer of the threonylcarbamoyl moiety of threonylcarbamoyl-AMP (TC-AMP) to the N6 group of A37. LAGE3 functions as a dimerization module for the complex.</text>
</comment>
<dbReference type="Pfam" id="PF09341">
    <property type="entry name" value="Pcc1"/>
    <property type="match status" value="1"/>
</dbReference>
<feature type="compositionally biased region" description="Gly residues" evidence="10">
    <location>
        <begin position="60"/>
        <end position="70"/>
    </location>
</feature>
<comment type="subcellular location">
    <subcellularLocation>
        <location evidence="2">Cytoplasm</location>
    </subcellularLocation>
    <subcellularLocation>
        <location evidence="1">Nucleus</location>
    </subcellularLocation>
</comment>
<comment type="similarity">
    <text evidence="3">Belongs to the CTAG/PCC1 family.</text>
</comment>
<evidence type="ECO:0000256" key="1">
    <source>
        <dbReference type="ARBA" id="ARBA00004123"/>
    </source>
</evidence>
<evidence type="ECO:0000313" key="11">
    <source>
        <dbReference type="EMBL" id="KAG5193822.1"/>
    </source>
</evidence>
<dbReference type="GO" id="GO:0000408">
    <property type="term" value="C:EKC/KEOPS complex"/>
    <property type="evidence" value="ECO:0007669"/>
    <property type="project" value="TreeGrafter"/>
</dbReference>
<evidence type="ECO:0000256" key="7">
    <source>
        <dbReference type="ARBA" id="ARBA00053047"/>
    </source>
</evidence>
<dbReference type="Proteomes" id="UP000664991">
    <property type="component" value="Unassembled WGS sequence"/>
</dbReference>
<feature type="region of interest" description="Disordered" evidence="10">
    <location>
        <begin position="1"/>
        <end position="97"/>
    </location>
</feature>
<dbReference type="GO" id="GO:0008033">
    <property type="term" value="P:tRNA processing"/>
    <property type="evidence" value="ECO:0007669"/>
    <property type="project" value="UniProtKB-KW"/>
</dbReference>
<organism evidence="11 12">
    <name type="scientific">Ovis aries</name>
    <name type="common">Sheep</name>
    <dbReference type="NCBI Taxonomy" id="9940"/>
    <lineage>
        <taxon>Eukaryota</taxon>
        <taxon>Metazoa</taxon>
        <taxon>Chordata</taxon>
        <taxon>Craniata</taxon>
        <taxon>Vertebrata</taxon>
        <taxon>Euteleostomi</taxon>
        <taxon>Mammalia</taxon>
        <taxon>Eutheria</taxon>
        <taxon>Laurasiatheria</taxon>
        <taxon>Artiodactyla</taxon>
        <taxon>Ruminantia</taxon>
        <taxon>Pecora</taxon>
        <taxon>Bovidae</taxon>
        <taxon>Caprinae</taxon>
        <taxon>Ovis</taxon>
    </lineage>
</organism>
<dbReference type="PANTHER" id="PTHR31283">
    <property type="entry name" value="EKC/KEOPS COMPLEX SUBUNIT PCC1 FAMILY MEMBER"/>
    <property type="match status" value="1"/>
</dbReference>
<name>A0A835ZKS2_SHEEP</name>
<evidence type="ECO:0000256" key="9">
    <source>
        <dbReference type="ARBA" id="ARBA00076355"/>
    </source>
</evidence>
<reference evidence="11 12" key="1">
    <citation type="submission" date="2020-12" db="EMBL/GenBank/DDBJ databases">
        <title>De novo assembly of Tibetan sheep genome.</title>
        <authorList>
            <person name="Li X."/>
        </authorList>
    </citation>
    <scope>NUCLEOTIDE SEQUENCE [LARGE SCALE GENOMIC DNA]</scope>
    <source>
        <tissue evidence="11">Heart</tissue>
    </source>
</reference>
<proteinExistence type="inferred from homology"/>
<gene>
    <name evidence="11" type="ORF">JEQ12_020183</name>
</gene>
<keyword evidence="5" id="KW-0819">tRNA processing</keyword>
<evidence type="ECO:0000256" key="10">
    <source>
        <dbReference type="SAM" id="MobiDB-lite"/>
    </source>
</evidence>
<dbReference type="InterPro" id="IPR015419">
    <property type="entry name" value="CTAG/Pcc1"/>
</dbReference>
<evidence type="ECO:0000256" key="3">
    <source>
        <dbReference type="ARBA" id="ARBA00007073"/>
    </source>
</evidence>
<evidence type="ECO:0000256" key="2">
    <source>
        <dbReference type="ARBA" id="ARBA00004496"/>
    </source>
</evidence>
<feature type="compositionally biased region" description="Polar residues" evidence="10">
    <location>
        <begin position="10"/>
        <end position="25"/>
    </location>
</feature>
<comment type="caution">
    <text evidence="11">The sequence shown here is derived from an EMBL/GenBank/DDBJ whole genome shotgun (WGS) entry which is preliminary data.</text>
</comment>
<dbReference type="EMBL" id="JAEMGP010000027">
    <property type="protein sequence ID" value="KAG5193822.1"/>
    <property type="molecule type" value="Genomic_DNA"/>
</dbReference>
<dbReference type="GO" id="GO:0005634">
    <property type="term" value="C:nucleus"/>
    <property type="evidence" value="ECO:0007669"/>
    <property type="project" value="UniProtKB-SubCell"/>
</dbReference>
<dbReference type="PANTHER" id="PTHR31283:SF19">
    <property type="entry name" value="EKC_KEOPS COMPLEX SUBUNIT LAGE3"/>
    <property type="match status" value="1"/>
</dbReference>
<sequence>RGRRFRKKQQFLSCSRSGWATQSPGASGWGWRRSTAAMQETGGDVGAGILAGGAESQGRRGFGGGRGSPGSAGAASAADHGAPGVAPAQHSSQKPGSRPCVFTLSVPFPSALEAEIAHGSLAPDTEPHRGAVGKELTVSGNVLAVCWRAEDCRLLRISIVNFLDQLSLVMRTMQRFGPPVAR</sequence>
<protein>
    <recommendedName>
        <fullName evidence="9">L antigen family member 3</fullName>
    </recommendedName>
</protein>
<dbReference type="FunFam" id="3.30.310.50:FF:000005">
    <property type="entry name" value="L antigen family member 3"/>
    <property type="match status" value="1"/>
</dbReference>
<dbReference type="Gene3D" id="3.30.310.50">
    <property type="entry name" value="Alpha-D-phosphohexomutase, C-terminal domain"/>
    <property type="match status" value="1"/>
</dbReference>
<evidence type="ECO:0000256" key="4">
    <source>
        <dbReference type="ARBA" id="ARBA00022490"/>
    </source>
</evidence>
<evidence type="ECO:0000256" key="5">
    <source>
        <dbReference type="ARBA" id="ARBA00022694"/>
    </source>
</evidence>
<keyword evidence="4" id="KW-0963">Cytoplasm</keyword>
<accession>A0A835ZKS2</accession>
<evidence type="ECO:0000313" key="12">
    <source>
        <dbReference type="Proteomes" id="UP000664991"/>
    </source>
</evidence>
<dbReference type="AlphaFoldDB" id="A0A835ZKS2"/>
<dbReference type="GO" id="GO:0005737">
    <property type="term" value="C:cytoplasm"/>
    <property type="evidence" value="ECO:0007669"/>
    <property type="project" value="UniProtKB-SubCell"/>
</dbReference>
<keyword evidence="6" id="KW-0539">Nucleus</keyword>
<comment type="subunit">
    <text evidence="8">Component of the EKC/KEOPS complex composed of at least GON7, TP53RK, TPRKB, OSGEP and LAGE3; the whole complex dimerizes.</text>
</comment>
<feature type="compositionally biased region" description="Low complexity" evidence="10">
    <location>
        <begin position="71"/>
        <end position="86"/>
    </location>
</feature>
<feature type="non-terminal residue" evidence="11">
    <location>
        <position position="1"/>
    </location>
</feature>
<evidence type="ECO:0000256" key="6">
    <source>
        <dbReference type="ARBA" id="ARBA00023242"/>
    </source>
</evidence>